<dbReference type="InterPro" id="IPR012337">
    <property type="entry name" value="RNaseH-like_sf"/>
</dbReference>
<dbReference type="PANTHER" id="PTHR45835:SF103">
    <property type="entry name" value="RNA-DIRECTED DNA POLYMERASE"/>
    <property type="match status" value="1"/>
</dbReference>
<reference evidence="2" key="1">
    <citation type="journal article" date="2022" name="Int. J. Mol. Sci.">
        <title>Draft Genome of Tanacetum Coccineum: Genomic Comparison of Closely Related Tanacetum-Family Plants.</title>
        <authorList>
            <person name="Yamashiro T."/>
            <person name="Shiraishi A."/>
            <person name="Nakayama K."/>
            <person name="Satake H."/>
        </authorList>
    </citation>
    <scope>NUCLEOTIDE SEQUENCE</scope>
</reference>
<comment type="caution">
    <text evidence="2">The sequence shown here is derived from an EMBL/GenBank/DDBJ whole genome shotgun (WGS) entry which is preliminary data.</text>
</comment>
<name>A0ABQ4Z3A7_9ASTR</name>
<dbReference type="InterPro" id="IPR036397">
    <property type="entry name" value="RNaseH_sf"/>
</dbReference>
<dbReference type="SUPFAM" id="SSF56672">
    <property type="entry name" value="DNA/RNA polymerases"/>
    <property type="match status" value="1"/>
</dbReference>
<sequence length="418" mass="47318">MLKGCQVFLARVTTRETVDKSKEKRLEDIPIIRDFPEVFLEDFTGALSISAVGNEKVVGATAGTTRKRLYKTQFLTLGSSSIVCQEEVWIISNVHKISGTEQADGYPQLHVREEDISKNGIQNSGLGAVLMQREKVISYASRQLEIHEKNYTTHDLELRSEMFALKFRGTTCTEPVITDMRFVITQGKANVVASTLSRKEQIKLLRVRTLVMTIGLDLPKQILNAQTEARNQRTSRTKMLGELVAMLWPTSPPMLANVLTCAKVKAEQQKPSGLLVQPKIPQWKWDNITMDFVTKLPKSSQGCDTIWMIVDRLTKSAILVPMRETNPMEKLARMYLKEIKREEYSNSRGYVACWCDRIWKGLGNHLPLVEFSYNNSYHASIKAAPFEALYGRKCRSPVCWAEVGKVQLTGPEIVQETT</sequence>
<evidence type="ECO:0000313" key="2">
    <source>
        <dbReference type="EMBL" id="GJS83333.1"/>
    </source>
</evidence>
<keyword evidence="2" id="KW-0808">Transferase</keyword>
<dbReference type="Proteomes" id="UP001151760">
    <property type="component" value="Unassembled WGS sequence"/>
</dbReference>
<keyword evidence="2" id="KW-0695">RNA-directed DNA polymerase</keyword>
<dbReference type="Gene3D" id="3.30.420.10">
    <property type="entry name" value="Ribonuclease H-like superfamily/Ribonuclease H"/>
    <property type="match status" value="1"/>
</dbReference>
<keyword evidence="2" id="KW-0548">Nucleotidyltransferase</keyword>
<dbReference type="InterPro" id="IPR043502">
    <property type="entry name" value="DNA/RNA_pol_sf"/>
</dbReference>
<keyword evidence="3" id="KW-1185">Reference proteome</keyword>
<evidence type="ECO:0000313" key="3">
    <source>
        <dbReference type="Proteomes" id="UP001151760"/>
    </source>
</evidence>
<dbReference type="PANTHER" id="PTHR45835">
    <property type="entry name" value="YALI0A06105P"/>
    <property type="match status" value="1"/>
</dbReference>
<dbReference type="GO" id="GO:0003964">
    <property type="term" value="F:RNA-directed DNA polymerase activity"/>
    <property type="evidence" value="ECO:0007669"/>
    <property type="project" value="UniProtKB-KW"/>
</dbReference>
<dbReference type="InterPro" id="IPR041577">
    <property type="entry name" value="RT_RNaseH_2"/>
</dbReference>
<reference evidence="2" key="2">
    <citation type="submission" date="2022-01" db="EMBL/GenBank/DDBJ databases">
        <authorList>
            <person name="Yamashiro T."/>
            <person name="Shiraishi A."/>
            <person name="Satake H."/>
            <person name="Nakayama K."/>
        </authorList>
    </citation>
    <scope>NUCLEOTIDE SEQUENCE</scope>
</reference>
<dbReference type="Pfam" id="PF17919">
    <property type="entry name" value="RT_RNaseH_2"/>
    <property type="match status" value="1"/>
</dbReference>
<gene>
    <name evidence="2" type="ORF">Tco_0749874</name>
</gene>
<protein>
    <submittedName>
        <fullName evidence="2">Reverse transcriptase domain-containing protein</fullName>
    </submittedName>
</protein>
<evidence type="ECO:0000259" key="1">
    <source>
        <dbReference type="Pfam" id="PF17919"/>
    </source>
</evidence>
<dbReference type="SUPFAM" id="SSF53098">
    <property type="entry name" value="Ribonuclease H-like"/>
    <property type="match status" value="1"/>
</dbReference>
<dbReference type="EMBL" id="BQNB010010892">
    <property type="protein sequence ID" value="GJS83333.1"/>
    <property type="molecule type" value="Genomic_DNA"/>
</dbReference>
<accession>A0ABQ4Z3A7</accession>
<feature type="domain" description="Reverse transcriptase/retrotransposon-derived protein RNase H-like" evidence="1">
    <location>
        <begin position="123"/>
        <end position="166"/>
    </location>
</feature>
<proteinExistence type="predicted"/>
<organism evidence="2 3">
    <name type="scientific">Tanacetum coccineum</name>
    <dbReference type="NCBI Taxonomy" id="301880"/>
    <lineage>
        <taxon>Eukaryota</taxon>
        <taxon>Viridiplantae</taxon>
        <taxon>Streptophyta</taxon>
        <taxon>Embryophyta</taxon>
        <taxon>Tracheophyta</taxon>
        <taxon>Spermatophyta</taxon>
        <taxon>Magnoliopsida</taxon>
        <taxon>eudicotyledons</taxon>
        <taxon>Gunneridae</taxon>
        <taxon>Pentapetalae</taxon>
        <taxon>asterids</taxon>
        <taxon>campanulids</taxon>
        <taxon>Asterales</taxon>
        <taxon>Asteraceae</taxon>
        <taxon>Asteroideae</taxon>
        <taxon>Anthemideae</taxon>
        <taxon>Anthemidinae</taxon>
        <taxon>Tanacetum</taxon>
    </lineage>
</organism>